<feature type="domain" description="DUF4200" evidence="2">
    <location>
        <begin position="2"/>
        <end position="60"/>
    </location>
</feature>
<feature type="coiled-coil region" evidence="1">
    <location>
        <begin position="10"/>
        <end position="47"/>
    </location>
</feature>
<name>A0A820ZLT3_9BILA</name>
<dbReference type="Proteomes" id="UP000663866">
    <property type="component" value="Unassembled WGS sequence"/>
</dbReference>
<keyword evidence="1" id="KW-0175">Coiled coil</keyword>
<reference evidence="3" key="1">
    <citation type="submission" date="2021-02" db="EMBL/GenBank/DDBJ databases">
        <authorList>
            <person name="Nowell W R."/>
        </authorList>
    </citation>
    <scope>NUCLEOTIDE SEQUENCE</scope>
</reference>
<protein>
    <recommendedName>
        <fullName evidence="2">DUF4200 domain-containing protein</fullName>
    </recommendedName>
</protein>
<proteinExistence type="predicted"/>
<dbReference type="InterPro" id="IPR025252">
    <property type="entry name" value="DUF4200"/>
</dbReference>
<organism evidence="3 4">
    <name type="scientific">Rotaria magnacalcarata</name>
    <dbReference type="NCBI Taxonomy" id="392030"/>
    <lineage>
        <taxon>Eukaryota</taxon>
        <taxon>Metazoa</taxon>
        <taxon>Spiralia</taxon>
        <taxon>Gnathifera</taxon>
        <taxon>Rotifera</taxon>
        <taxon>Eurotatoria</taxon>
        <taxon>Bdelloidea</taxon>
        <taxon>Philodinida</taxon>
        <taxon>Philodinidae</taxon>
        <taxon>Rotaria</taxon>
    </lineage>
</organism>
<sequence>MKHDRSLRRIDDEKSFIKNKKIEIESLNQEIQQIQDENKKLENLIRQYQPHLNLLTQIVDRTDRFQSIDEIIEKFNMLHASYQDILTTIKTSNQELNDVQRQLLLTTE</sequence>
<dbReference type="EMBL" id="CAJOBG010064469">
    <property type="protein sequence ID" value="CAF4567097.1"/>
    <property type="molecule type" value="Genomic_DNA"/>
</dbReference>
<feature type="non-terminal residue" evidence="3">
    <location>
        <position position="1"/>
    </location>
</feature>
<evidence type="ECO:0000259" key="2">
    <source>
        <dbReference type="Pfam" id="PF13863"/>
    </source>
</evidence>
<feature type="non-terminal residue" evidence="3">
    <location>
        <position position="108"/>
    </location>
</feature>
<keyword evidence="4" id="KW-1185">Reference proteome</keyword>
<evidence type="ECO:0000256" key="1">
    <source>
        <dbReference type="SAM" id="Coils"/>
    </source>
</evidence>
<evidence type="ECO:0000313" key="4">
    <source>
        <dbReference type="Proteomes" id="UP000663866"/>
    </source>
</evidence>
<accession>A0A820ZLT3</accession>
<dbReference type="AlphaFoldDB" id="A0A820ZLT3"/>
<dbReference type="Pfam" id="PF13863">
    <property type="entry name" value="DUF4200"/>
    <property type="match status" value="1"/>
</dbReference>
<gene>
    <name evidence="3" type="ORF">OVN521_LOCUS43895</name>
</gene>
<comment type="caution">
    <text evidence="3">The sequence shown here is derived from an EMBL/GenBank/DDBJ whole genome shotgun (WGS) entry which is preliminary data.</text>
</comment>
<evidence type="ECO:0000313" key="3">
    <source>
        <dbReference type="EMBL" id="CAF4567097.1"/>
    </source>
</evidence>